<comment type="similarity">
    <text evidence="12">Belongs to the pannexin family.</text>
</comment>
<dbReference type="PROSITE" id="PS51013">
    <property type="entry name" value="PANNEXIN"/>
    <property type="match status" value="1"/>
</dbReference>
<comment type="function">
    <text evidence="12">Structural component of the gap junctions.</text>
</comment>
<keyword evidence="14" id="KW-1185">Reference proteome</keyword>
<evidence type="ECO:0000256" key="5">
    <source>
        <dbReference type="ARBA" id="ARBA00022692"/>
    </source>
</evidence>
<keyword evidence="8 12" id="KW-1133">Transmembrane helix</keyword>
<dbReference type="GO" id="GO:0005886">
    <property type="term" value="C:plasma membrane"/>
    <property type="evidence" value="ECO:0007669"/>
    <property type="project" value="UniProtKB-SubCell"/>
</dbReference>
<gene>
    <name evidence="12" type="primary">inx</name>
    <name evidence="13" type="ORF">HZH68_006021</name>
</gene>
<evidence type="ECO:0000256" key="9">
    <source>
        <dbReference type="ARBA" id="ARBA00023065"/>
    </source>
</evidence>
<evidence type="ECO:0000256" key="10">
    <source>
        <dbReference type="ARBA" id="ARBA00023136"/>
    </source>
</evidence>
<keyword evidence="9 12" id="KW-0406">Ion transport</keyword>
<dbReference type="GO" id="GO:0005921">
    <property type="term" value="C:gap junction"/>
    <property type="evidence" value="ECO:0007669"/>
    <property type="project" value="UniProtKB-SubCell"/>
</dbReference>
<organism evidence="13 14">
    <name type="scientific">Vespula germanica</name>
    <name type="common">German yellow jacket</name>
    <name type="synonym">Paravespula germanica</name>
    <dbReference type="NCBI Taxonomy" id="30212"/>
    <lineage>
        <taxon>Eukaryota</taxon>
        <taxon>Metazoa</taxon>
        <taxon>Ecdysozoa</taxon>
        <taxon>Arthropoda</taxon>
        <taxon>Hexapoda</taxon>
        <taxon>Insecta</taxon>
        <taxon>Pterygota</taxon>
        <taxon>Neoptera</taxon>
        <taxon>Endopterygota</taxon>
        <taxon>Hymenoptera</taxon>
        <taxon>Apocrita</taxon>
        <taxon>Aculeata</taxon>
        <taxon>Vespoidea</taxon>
        <taxon>Vespidae</taxon>
        <taxon>Vespinae</taxon>
        <taxon>Vespula</taxon>
    </lineage>
</organism>
<comment type="caution">
    <text evidence="13">The sequence shown here is derived from an EMBL/GenBank/DDBJ whole genome shotgun (WGS) entry which is preliminary data.</text>
</comment>
<dbReference type="InterPro" id="IPR000990">
    <property type="entry name" value="Innexin"/>
</dbReference>
<dbReference type="EMBL" id="JACSDZ010000005">
    <property type="protein sequence ID" value="KAF7403227.1"/>
    <property type="molecule type" value="Genomic_DNA"/>
</dbReference>
<feature type="transmembrane region" description="Helical" evidence="12">
    <location>
        <begin position="117"/>
        <end position="139"/>
    </location>
</feature>
<keyword evidence="3 12" id="KW-0813">Transport</keyword>
<comment type="caution">
    <text evidence="12">Lacks conserved residue(s) required for the propagation of feature annotation.</text>
</comment>
<evidence type="ECO:0000256" key="3">
    <source>
        <dbReference type="ARBA" id="ARBA00022448"/>
    </source>
</evidence>
<protein>
    <recommendedName>
        <fullName evidence="12">Innexin</fullName>
    </recommendedName>
</protein>
<evidence type="ECO:0000256" key="11">
    <source>
        <dbReference type="ARBA" id="ARBA00023303"/>
    </source>
</evidence>
<comment type="subcellular location">
    <subcellularLocation>
        <location evidence="1">Cell junction</location>
        <location evidence="1">Gap junction</location>
    </subcellularLocation>
    <subcellularLocation>
        <location evidence="2 12">Cell membrane</location>
        <topology evidence="2 12">Multi-pass membrane protein</topology>
    </subcellularLocation>
</comment>
<dbReference type="Pfam" id="PF00876">
    <property type="entry name" value="Innexin"/>
    <property type="match status" value="1"/>
</dbReference>
<dbReference type="GO" id="GO:0005243">
    <property type="term" value="F:gap junction channel activity"/>
    <property type="evidence" value="ECO:0007669"/>
    <property type="project" value="TreeGrafter"/>
</dbReference>
<feature type="transmembrane region" description="Helical" evidence="12">
    <location>
        <begin position="37"/>
        <end position="55"/>
    </location>
</feature>
<evidence type="ECO:0000256" key="6">
    <source>
        <dbReference type="ARBA" id="ARBA00022868"/>
    </source>
</evidence>
<proteinExistence type="inferred from homology"/>
<evidence type="ECO:0000256" key="7">
    <source>
        <dbReference type="ARBA" id="ARBA00022949"/>
    </source>
</evidence>
<reference evidence="13" key="1">
    <citation type="journal article" date="2020" name="G3 (Bethesda)">
        <title>High-Quality Assemblies for Three Invasive Social Wasps from the &lt;i&gt;Vespula&lt;/i&gt; Genus.</title>
        <authorList>
            <person name="Harrop T.W.R."/>
            <person name="Guhlin J."/>
            <person name="McLaughlin G.M."/>
            <person name="Permina E."/>
            <person name="Stockwell P."/>
            <person name="Gilligan J."/>
            <person name="Le Lec M.F."/>
            <person name="Gruber M.A.M."/>
            <person name="Quinn O."/>
            <person name="Lovegrove M."/>
            <person name="Duncan E.J."/>
            <person name="Remnant E.J."/>
            <person name="Van Eeckhoven J."/>
            <person name="Graham B."/>
            <person name="Knapp R.A."/>
            <person name="Langford K.W."/>
            <person name="Kronenberg Z."/>
            <person name="Press M.O."/>
            <person name="Eacker S.M."/>
            <person name="Wilson-Rankin E.E."/>
            <person name="Purcell J."/>
            <person name="Lester P.J."/>
            <person name="Dearden P.K."/>
        </authorList>
    </citation>
    <scope>NUCLEOTIDE SEQUENCE</scope>
    <source>
        <strain evidence="13">Linc-1</strain>
    </source>
</reference>
<dbReference type="Proteomes" id="UP000617340">
    <property type="component" value="Unassembled WGS sequence"/>
</dbReference>
<keyword evidence="7" id="KW-0965">Cell junction</keyword>
<dbReference type="GO" id="GO:0034220">
    <property type="term" value="P:monoatomic ion transmembrane transport"/>
    <property type="evidence" value="ECO:0007669"/>
    <property type="project" value="UniProtKB-KW"/>
</dbReference>
<dbReference type="AlphaFoldDB" id="A0A834KC49"/>
<evidence type="ECO:0000256" key="1">
    <source>
        <dbReference type="ARBA" id="ARBA00004610"/>
    </source>
</evidence>
<name>A0A834KC49_VESGE</name>
<dbReference type="PANTHER" id="PTHR11893">
    <property type="entry name" value="INNEXIN"/>
    <property type="match status" value="1"/>
</dbReference>
<evidence type="ECO:0000256" key="2">
    <source>
        <dbReference type="ARBA" id="ARBA00004651"/>
    </source>
</evidence>
<keyword evidence="5 12" id="KW-0812">Transmembrane</keyword>
<keyword evidence="6" id="KW-0303">Gap junction</keyword>
<dbReference type="PANTHER" id="PTHR11893:SF38">
    <property type="entry name" value="INNEXIN INX7"/>
    <property type="match status" value="1"/>
</dbReference>
<evidence type="ECO:0000256" key="4">
    <source>
        <dbReference type="ARBA" id="ARBA00022475"/>
    </source>
</evidence>
<accession>A0A834KC49</accession>
<dbReference type="PRINTS" id="PR01262">
    <property type="entry name" value="INNEXIN"/>
</dbReference>
<keyword evidence="4" id="KW-1003">Cell membrane</keyword>
<feature type="transmembrane region" description="Helical" evidence="12">
    <location>
        <begin position="293"/>
        <end position="313"/>
    </location>
</feature>
<sequence>MATFLSTFTVLKDHVKLKVAEDSAAIDNLVFRLHYRITFLALLMGSLLVSARQYIGEHIKCIADSSINSQVIETYCFFTSTFTVVKHMNASYVNGGEIPHPGVGPISKNDETVHHAYYQWVPFVLFFQALLFYLPHYIWRKAEGGRLKALVSGLHLACLGLHEKTMKVNDKYEVPSKDDVNKKIQKIRKAFIERIYINRTWSYYLSFCEILNFSNVLMQIYLTNWFLGGTFLGLGKIVTNNSYNGRMEPLDVVFPKVTKCTFHKYGSSGTIQTHDALCVMALNIINEKIYTFLWYWFIILFFVTMLGLIWRLITMILHSRSEMFNKVLFSMACPGKYNPWNVVRVTREYHFGDWLFLYYIAKNLDNYVFKDLLERLAQDLDKINQGEYYKTTFLEVEEYPLQEK</sequence>
<evidence type="ECO:0000256" key="8">
    <source>
        <dbReference type="ARBA" id="ARBA00022989"/>
    </source>
</evidence>
<keyword evidence="10 12" id="KW-0472">Membrane</keyword>
<dbReference type="GO" id="GO:0007602">
    <property type="term" value="P:phototransduction"/>
    <property type="evidence" value="ECO:0007669"/>
    <property type="project" value="TreeGrafter"/>
</dbReference>
<evidence type="ECO:0000313" key="14">
    <source>
        <dbReference type="Proteomes" id="UP000617340"/>
    </source>
</evidence>
<evidence type="ECO:0000313" key="13">
    <source>
        <dbReference type="EMBL" id="KAF7403227.1"/>
    </source>
</evidence>
<evidence type="ECO:0000256" key="12">
    <source>
        <dbReference type="RuleBase" id="RU010713"/>
    </source>
</evidence>
<keyword evidence="11 12" id="KW-0407">Ion channel</keyword>